<feature type="domain" description="ABC transmembrane type-1" evidence="10">
    <location>
        <begin position="35"/>
        <end position="319"/>
    </location>
</feature>
<accession>A0A1H0XWX6</accession>
<dbReference type="AlphaFoldDB" id="A0A1H0XWX6"/>
<feature type="transmembrane region" description="Helical" evidence="8">
    <location>
        <begin position="258"/>
        <end position="281"/>
    </location>
</feature>
<dbReference type="InterPro" id="IPR003439">
    <property type="entry name" value="ABC_transporter-like_ATP-bd"/>
</dbReference>
<evidence type="ECO:0000256" key="3">
    <source>
        <dbReference type="ARBA" id="ARBA00022692"/>
    </source>
</evidence>
<dbReference type="SMART" id="SM00382">
    <property type="entry name" value="AAA"/>
    <property type="match status" value="1"/>
</dbReference>
<evidence type="ECO:0000256" key="6">
    <source>
        <dbReference type="ARBA" id="ARBA00022989"/>
    </source>
</evidence>
<dbReference type="Gene3D" id="3.40.50.300">
    <property type="entry name" value="P-loop containing nucleotide triphosphate hydrolases"/>
    <property type="match status" value="1"/>
</dbReference>
<dbReference type="CDD" id="cd03254">
    <property type="entry name" value="ABCC_Glucan_exporter_like"/>
    <property type="match status" value="1"/>
</dbReference>
<evidence type="ECO:0000259" key="9">
    <source>
        <dbReference type="PROSITE" id="PS50893"/>
    </source>
</evidence>
<dbReference type="PROSITE" id="PS50893">
    <property type="entry name" value="ABC_TRANSPORTER_2"/>
    <property type="match status" value="1"/>
</dbReference>
<dbReference type="PROSITE" id="PS50929">
    <property type="entry name" value="ABC_TM1F"/>
    <property type="match status" value="1"/>
</dbReference>
<keyword evidence="4" id="KW-0547">Nucleotide-binding</keyword>
<dbReference type="Gene3D" id="1.20.1560.10">
    <property type="entry name" value="ABC transporter type 1, transmembrane domain"/>
    <property type="match status" value="1"/>
</dbReference>
<dbReference type="InterPro" id="IPR039421">
    <property type="entry name" value="Type_1_exporter"/>
</dbReference>
<keyword evidence="12" id="KW-1185">Reference proteome</keyword>
<evidence type="ECO:0000256" key="2">
    <source>
        <dbReference type="ARBA" id="ARBA00022448"/>
    </source>
</evidence>
<evidence type="ECO:0000256" key="8">
    <source>
        <dbReference type="SAM" id="Phobius"/>
    </source>
</evidence>
<dbReference type="GO" id="GO:0015421">
    <property type="term" value="F:ABC-type oligopeptide transporter activity"/>
    <property type="evidence" value="ECO:0007669"/>
    <property type="project" value="TreeGrafter"/>
</dbReference>
<dbReference type="GO" id="GO:0016887">
    <property type="term" value="F:ATP hydrolysis activity"/>
    <property type="evidence" value="ECO:0007669"/>
    <property type="project" value="InterPro"/>
</dbReference>
<keyword evidence="5 11" id="KW-0067">ATP-binding</keyword>
<reference evidence="12" key="1">
    <citation type="submission" date="2016-10" db="EMBL/GenBank/DDBJ databases">
        <authorList>
            <person name="Varghese N."/>
            <person name="Submissions S."/>
        </authorList>
    </citation>
    <scope>NUCLEOTIDE SEQUENCE [LARGE SCALE GENOMIC DNA]</scope>
    <source>
        <strain evidence="12">MPL-11</strain>
    </source>
</reference>
<feature type="transmembrane region" description="Helical" evidence="8">
    <location>
        <begin position="175"/>
        <end position="193"/>
    </location>
</feature>
<sequence length="602" mass="68684">MEQESTWSKSFTTKEQVTILRRIITFASPFKIQFAAGILFGVLLAVTNIILPRILQVFIDNYLSKGTATNQIIGMFALIYFGMTLVKIIFWYLNLYLYNMASEQTVENIRNAIFKKLHTLGMRFFDQTPAGSIVTRVTNDTETIKEFWSVFLTIIQGMLGVITSLIAMMLLNVQISLWIVALIPVLGVVIWYYQKFSSRLYRNMREKLSLLNSKLAESVNGMSIIQQFRQEKRLQKEFDETNMEYYKLRYAMVKTNSILLSPVIDFLYTLSLILILGFFGYDSLNGPISVGVIYAFTSYARNFFNPMTSMMDSLSIFQDGIVSSSRVLNVLDNDEYTPQQHKTADAEIQAAKIEFKHVSFSYDGKHNVLNDISFVALPGQTVALVGHTGSGKSSIINVMMRFYEFFEGEILIDDVPIKNYPIKELRKKMGLVLQDSFLFYGTIKDNIRLKNPAITDFQIEEAAQFVQADTFIEKLANQYDSKVIERGASYSTGQKQLISFASTIVTDPKILILDEATANIDTETETLIQEGLRKMRKGRTTLAIAHRLSTIRDADLILVLDHGRIVERGNHDELIQQNGIYYDMYRLQNSGLQNEDSMSENI</sequence>
<evidence type="ECO:0000256" key="7">
    <source>
        <dbReference type="ARBA" id="ARBA00023136"/>
    </source>
</evidence>
<name>A0A1H0XWX6_9LACT</name>
<proteinExistence type="predicted"/>
<dbReference type="PANTHER" id="PTHR43394:SF1">
    <property type="entry name" value="ATP-BINDING CASSETTE SUB-FAMILY B MEMBER 10, MITOCHONDRIAL"/>
    <property type="match status" value="1"/>
</dbReference>
<dbReference type="InterPro" id="IPR003593">
    <property type="entry name" value="AAA+_ATPase"/>
</dbReference>
<feature type="transmembrane region" description="Helical" evidence="8">
    <location>
        <begin position="147"/>
        <end position="169"/>
    </location>
</feature>
<dbReference type="SUPFAM" id="SSF90123">
    <property type="entry name" value="ABC transporter transmembrane region"/>
    <property type="match status" value="1"/>
</dbReference>
<gene>
    <name evidence="11" type="ORF">SAMN04487752_0544</name>
</gene>
<evidence type="ECO:0000313" key="12">
    <source>
        <dbReference type="Proteomes" id="UP000199481"/>
    </source>
</evidence>
<keyword evidence="3 8" id="KW-0812">Transmembrane</keyword>
<dbReference type="InterPro" id="IPR027417">
    <property type="entry name" value="P-loop_NTPase"/>
</dbReference>
<organism evidence="11 12">
    <name type="scientific">Carnobacterium viridans</name>
    <dbReference type="NCBI Taxonomy" id="174587"/>
    <lineage>
        <taxon>Bacteria</taxon>
        <taxon>Bacillati</taxon>
        <taxon>Bacillota</taxon>
        <taxon>Bacilli</taxon>
        <taxon>Lactobacillales</taxon>
        <taxon>Carnobacteriaceae</taxon>
        <taxon>Carnobacterium</taxon>
    </lineage>
</organism>
<evidence type="ECO:0000256" key="5">
    <source>
        <dbReference type="ARBA" id="ARBA00022840"/>
    </source>
</evidence>
<evidence type="ECO:0000256" key="4">
    <source>
        <dbReference type="ARBA" id="ARBA00022741"/>
    </source>
</evidence>
<dbReference type="OrthoDB" id="9770415at2"/>
<keyword evidence="7 8" id="KW-0472">Membrane</keyword>
<dbReference type="Proteomes" id="UP000199481">
    <property type="component" value="Unassembled WGS sequence"/>
</dbReference>
<keyword evidence="6 8" id="KW-1133">Transmembrane helix</keyword>
<dbReference type="RefSeq" id="WP_089974982.1">
    <property type="nucleotide sequence ID" value="NZ_FNJW01000008.1"/>
</dbReference>
<evidence type="ECO:0000313" key="11">
    <source>
        <dbReference type="EMBL" id="SDQ07414.1"/>
    </source>
</evidence>
<dbReference type="SUPFAM" id="SSF52540">
    <property type="entry name" value="P-loop containing nucleoside triphosphate hydrolases"/>
    <property type="match status" value="1"/>
</dbReference>
<dbReference type="PANTHER" id="PTHR43394">
    <property type="entry name" value="ATP-DEPENDENT PERMEASE MDL1, MITOCHONDRIAL"/>
    <property type="match status" value="1"/>
</dbReference>
<feature type="transmembrane region" description="Helical" evidence="8">
    <location>
        <begin position="30"/>
        <end position="51"/>
    </location>
</feature>
<evidence type="ECO:0000259" key="10">
    <source>
        <dbReference type="PROSITE" id="PS50929"/>
    </source>
</evidence>
<keyword evidence="2" id="KW-0813">Transport</keyword>
<dbReference type="EMBL" id="FNJW01000008">
    <property type="protein sequence ID" value="SDQ07414.1"/>
    <property type="molecule type" value="Genomic_DNA"/>
</dbReference>
<comment type="subcellular location">
    <subcellularLocation>
        <location evidence="1">Cell membrane</location>
        <topology evidence="1">Multi-pass membrane protein</topology>
    </subcellularLocation>
</comment>
<dbReference type="InterPro" id="IPR036640">
    <property type="entry name" value="ABC1_TM_sf"/>
</dbReference>
<dbReference type="Pfam" id="PF00005">
    <property type="entry name" value="ABC_tran"/>
    <property type="match status" value="1"/>
</dbReference>
<dbReference type="FunFam" id="3.40.50.300:FF:000287">
    <property type="entry name" value="Multidrug ABC transporter ATP-binding protein"/>
    <property type="match status" value="1"/>
</dbReference>
<dbReference type="GO" id="GO:0005524">
    <property type="term" value="F:ATP binding"/>
    <property type="evidence" value="ECO:0007669"/>
    <property type="project" value="UniProtKB-KW"/>
</dbReference>
<protein>
    <submittedName>
        <fullName evidence="11">ATP-binding cassette, subfamily B</fullName>
    </submittedName>
</protein>
<dbReference type="Pfam" id="PF00664">
    <property type="entry name" value="ABC_membrane"/>
    <property type="match status" value="1"/>
</dbReference>
<dbReference type="GO" id="GO:0005886">
    <property type="term" value="C:plasma membrane"/>
    <property type="evidence" value="ECO:0007669"/>
    <property type="project" value="UniProtKB-SubCell"/>
</dbReference>
<feature type="transmembrane region" description="Helical" evidence="8">
    <location>
        <begin position="71"/>
        <end position="93"/>
    </location>
</feature>
<feature type="domain" description="ABC transporter" evidence="9">
    <location>
        <begin position="353"/>
        <end position="587"/>
    </location>
</feature>
<dbReference type="CDD" id="cd18544">
    <property type="entry name" value="ABC_6TM_TmrA_like"/>
    <property type="match status" value="1"/>
</dbReference>
<evidence type="ECO:0000256" key="1">
    <source>
        <dbReference type="ARBA" id="ARBA00004651"/>
    </source>
</evidence>
<dbReference type="InterPro" id="IPR011527">
    <property type="entry name" value="ABC1_TM_dom"/>
</dbReference>